<feature type="compositionally biased region" description="Polar residues" evidence="3">
    <location>
        <begin position="242"/>
        <end position="263"/>
    </location>
</feature>
<feature type="region of interest" description="Disordered" evidence="3">
    <location>
        <begin position="177"/>
        <end position="338"/>
    </location>
</feature>
<evidence type="ECO:0000259" key="6">
    <source>
        <dbReference type="PROSITE" id="PS51184"/>
    </source>
</evidence>
<dbReference type="SMART" id="SM00558">
    <property type="entry name" value="JmjC"/>
    <property type="match status" value="1"/>
</dbReference>
<reference evidence="7" key="1">
    <citation type="journal article" date="2023" name="Mol. Biol. Evol.">
        <title>Third-Generation Sequencing Reveals the Adaptive Role of the Epigenome in Three Deep-Sea Polychaetes.</title>
        <authorList>
            <person name="Perez M."/>
            <person name="Aroh O."/>
            <person name="Sun Y."/>
            <person name="Lan Y."/>
            <person name="Juniper S.K."/>
            <person name="Young C.R."/>
            <person name="Angers B."/>
            <person name="Qian P.Y."/>
        </authorList>
    </citation>
    <scope>NUCLEOTIDE SEQUENCE</scope>
    <source>
        <strain evidence="7">R07B-5</strain>
    </source>
</reference>
<dbReference type="InterPro" id="IPR003347">
    <property type="entry name" value="JmjC_dom"/>
</dbReference>
<dbReference type="AlphaFoldDB" id="A0AAD9PFA7"/>
<feature type="compositionally biased region" description="Basic residues" evidence="3">
    <location>
        <begin position="8"/>
        <end position="17"/>
    </location>
</feature>
<keyword evidence="2" id="KW-0539">Nucleus</keyword>
<dbReference type="GO" id="GO:0006338">
    <property type="term" value="P:chromatin remodeling"/>
    <property type="evidence" value="ECO:0007669"/>
    <property type="project" value="TreeGrafter"/>
</dbReference>
<feature type="compositionally biased region" description="Basic and acidic residues" evidence="3">
    <location>
        <begin position="220"/>
        <end position="240"/>
    </location>
</feature>
<dbReference type="CDD" id="cd16870">
    <property type="entry name" value="ARID_JARD2"/>
    <property type="match status" value="1"/>
</dbReference>
<dbReference type="Pfam" id="PF02375">
    <property type="entry name" value="JmjN"/>
    <property type="match status" value="1"/>
</dbReference>
<feature type="compositionally biased region" description="Low complexity" evidence="3">
    <location>
        <begin position="100"/>
        <end position="117"/>
    </location>
</feature>
<feature type="compositionally biased region" description="Basic and acidic residues" evidence="3">
    <location>
        <begin position="265"/>
        <end position="277"/>
    </location>
</feature>
<dbReference type="InterPro" id="IPR001606">
    <property type="entry name" value="ARID_dom"/>
</dbReference>
<name>A0AAD9PFA7_RIDPI</name>
<dbReference type="Gene3D" id="2.60.120.650">
    <property type="entry name" value="Cupin"/>
    <property type="match status" value="1"/>
</dbReference>
<protein>
    <submittedName>
        <fullName evidence="7">Uncharacterized protein</fullName>
    </submittedName>
</protein>
<dbReference type="SMART" id="SM00545">
    <property type="entry name" value="JmjN"/>
    <property type="match status" value="1"/>
</dbReference>
<accession>A0AAD9PFA7</accession>
<dbReference type="SUPFAM" id="SSF51197">
    <property type="entry name" value="Clavaminate synthase-like"/>
    <property type="match status" value="1"/>
</dbReference>
<proteinExistence type="predicted"/>
<keyword evidence="8" id="KW-1185">Reference proteome</keyword>
<dbReference type="PROSITE" id="PS51184">
    <property type="entry name" value="JMJC"/>
    <property type="match status" value="1"/>
</dbReference>
<gene>
    <name evidence="7" type="ORF">NP493_11g14028</name>
</gene>
<sequence length="827" mass="92782">MTSPLKSARPKHHRLSMSKHSSLARTMAHVRKPATVTSRLGSTRQPLVMEHRAQGRGDTGGLSWHEKLLMRRARNAAASRNRRRLKKLGVLTRSKRRTLETQARTTENEAAAAALQASPSVPVPSTKPQGVMGTASVIKRSKGVARRRPGARRVLADADIDSDPPYVVVINMEGNPRVDVHASNPRSSDQQAARRRRHQDSPGGSTTDDRVSHRRKKLLSRKESRADPTRRGDTHKRDTLVDESSTIATKTRSRTSSESLTKQHYSRDVASTRDSRAKLRSTTPVDREQKIVAPKKDSRLSKVDDSLPSGSGSAQKTTPGGSPLEGNRKRSKGHYPAMSPPKAAMFPRVAFRQPFPASQYPPCIVAAPIYHPGIEQFQEPISYIESLRDDAESYGMCVIVPPEGWQPECNVSEDLRFTTQVQHVHKMQNRWGPNVVHLECIKKHLESQGRKVEQHPLVGGIELDIPTLHNTIIKFGGLQQVIDKCKWPRVADNLHIPKSALERTTRLYDAYCKYLLSYDMLSEEDKAKLKQHVLMMAGKKSHTQHQDCFTKGKSRTLGEFFRIARNTAAMWFANEQPTTEQVEAKYWSLVSEASQHVSVQTAHIDTSSCGSAFPSRKDSPYYRHGWNFHELQHNNGSLLQYIGQVADVSVPTLHINMLFSTGCLSRDLHLLPYIHYLHSGDDIIWYCVPSSEEDKLRAVVKKLCPALVDTSDPVWLSDDTIMVSGLTRIQSVELRCVTVTTQTECVLLLQLSPELLKQHGLSVCRCVQKQGQYAVIFPGAFTAWVSSGYNISESLRFATPSWIPLGQKAAKVCHRWNEMRCVMCRKT</sequence>
<dbReference type="GO" id="GO:0000785">
    <property type="term" value="C:chromatin"/>
    <property type="evidence" value="ECO:0007669"/>
    <property type="project" value="TreeGrafter"/>
</dbReference>
<dbReference type="Pfam" id="PF02373">
    <property type="entry name" value="JmjC"/>
    <property type="match status" value="2"/>
</dbReference>
<comment type="caution">
    <text evidence="7">The sequence shown here is derived from an EMBL/GenBank/DDBJ whole genome shotgun (WGS) entry which is preliminary data.</text>
</comment>
<evidence type="ECO:0000256" key="2">
    <source>
        <dbReference type="ARBA" id="ARBA00023242"/>
    </source>
</evidence>
<dbReference type="GO" id="GO:0005634">
    <property type="term" value="C:nucleus"/>
    <property type="evidence" value="ECO:0007669"/>
    <property type="project" value="UniProtKB-SubCell"/>
</dbReference>
<feature type="region of interest" description="Disordered" evidence="3">
    <location>
        <begin position="98"/>
        <end position="135"/>
    </location>
</feature>
<evidence type="ECO:0000259" key="5">
    <source>
        <dbReference type="PROSITE" id="PS51183"/>
    </source>
</evidence>
<dbReference type="GO" id="GO:0003677">
    <property type="term" value="F:DNA binding"/>
    <property type="evidence" value="ECO:0007669"/>
    <property type="project" value="InterPro"/>
</dbReference>
<evidence type="ECO:0000313" key="8">
    <source>
        <dbReference type="Proteomes" id="UP001209878"/>
    </source>
</evidence>
<dbReference type="SUPFAM" id="SSF46774">
    <property type="entry name" value="ARID-like"/>
    <property type="match status" value="1"/>
</dbReference>
<dbReference type="PANTHER" id="PTHR10694">
    <property type="entry name" value="LYSINE-SPECIFIC DEMETHYLASE"/>
    <property type="match status" value="1"/>
</dbReference>
<dbReference type="Gene3D" id="1.10.150.60">
    <property type="entry name" value="ARID DNA-binding domain"/>
    <property type="match status" value="1"/>
</dbReference>
<dbReference type="PROSITE" id="PS51011">
    <property type="entry name" value="ARID"/>
    <property type="match status" value="1"/>
</dbReference>
<feature type="domain" description="JmjC" evidence="6">
    <location>
        <begin position="620"/>
        <end position="814"/>
    </location>
</feature>
<evidence type="ECO:0000313" key="7">
    <source>
        <dbReference type="EMBL" id="KAK2193639.1"/>
    </source>
</evidence>
<evidence type="ECO:0000259" key="4">
    <source>
        <dbReference type="PROSITE" id="PS51011"/>
    </source>
</evidence>
<feature type="domain" description="JmjN" evidence="5">
    <location>
        <begin position="367"/>
        <end position="408"/>
    </location>
</feature>
<dbReference type="EMBL" id="JAODUO010000010">
    <property type="protein sequence ID" value="KAK2193639.1"/>
    <property type="molecule type" value="Genomic_DNA"/>
</dbReference>
<dbReference type="SMART" id="SM00501">
    <property type="entry name" value="BRIGHT"/>
    <property type="match status" value="1"/>
</dbReference>
<dbReference type="SMART" id="SM01014">
    <property type="entry name" value="ARID"/>
    <property type="match status" value="1"/>
</dbReference>
<dbReference type="PROSITE" id="PS51183">
    <property type="entry name" value="JMJN"/>
    <property type="match status" value="1"/>
</dbReference>
<dbReference type="Proteomes" id="UP001209878">
    <property type="component" value="Unassembled WGS sequence"/>
</dbReference>
<dbReference type="PANTHER" id="PTHR10694:SF113">
    <property type="entry name" value="PROTEIN JUMONJI"/>
    <property type="match status" value="1"/>
</dbReference>
<organism evidence="7 8">
    <name type="scientific">Ridgeia piscesae</name>
    <name type="common">Tubeworm</name>
    <dbReference type="NCBI Taxonomy" id="27915"/>
    <lineage>
        <taxon>Eukaryota</taxon>
        <taxon>Metazoa</taxon>
        <taxon>Spiralia</taxon>
        <taxon>Lophotrochozoa</taxon>
        <taxon>Annelida</taxon>
        <taxon>Polychaeta</taxon>
        <taxon>Sedentaria</taxon>
        <taxon>Canalipalpata</taxon>
        <taxon>Sabellida</taxon>
        <taxon>Siboglinidae</taxon>
        <taxon>Ridgeia</taxon>
    </lineage>
</organism>
<feature type="region of interest" description="Disordered" evidence="3">
    <location>
        <begin position="1"/>
        <end position="43"/>
    </location>
</feature>
<dbReference type="InterPro" id="IPR036431">
    <property type="entry name" value="ARID_dom_sf"/>
</dbReference>
<dbReference type="InterPro" id="IPR003349">
    <property type="entry name" value="JmjN"/>
</dbReference>
<dbReference type="Pfam" id="PF01388">
    <property type="entry name" value="ARID"/>
    <property type="match status" value="1"/>
</dbReference>
<evidence type="ECO:0000256" key="3">
    <source>
        <dbReference type="SAM" id="MobiDB-lite"/>
    </source>
</evidence>
<feature type="domain" description="ARID" evidence="4">
    <location>
        <begin position="431"/>
        <end position="523"/>
    </location>
</feature>
<comment type="subcellular location">
    <subcellularLocation>
        <location evidence="1">Nucleus</location>
    </subcellularLocation>
</comment>
<evidence type="ECO:0000256" key="1">
    <source>
        <dbReference type="ARBA" id="ARBA00004123"/>
    </source>
</evidence>
<dbReference type="GO" id="GO:0010468">
    <property type="term" value="P:regulation of gene expression"/>
    <property type="evidence" value="ECO:0007669"/>
    <property type="project" value="TreeGrafter"/>
</dbReference>
<feature type="compositionally biased region" description="Basic and acidic residues" evidence="3">
    <location>
        <begin position="285"/>
        <end position="305"/>
    </location>
</feature>
<feature type="compositionally biased region" description="Polar residues" evidence="3">
    <location>
        <begin position="308"/>
        <end position="320"/>
    </location>
</feature>